<feature type="domain" description="Ternary complex factor MIP1 leucine-zipper" evidence="3">
    <location>
        <begin position="58"/>
        <end position="139"/>
    </location>
</feature>
<gene>
    <name evidence="4" type="ORF">DCAR_0312436</name>
</gene>
<protein>
    <recommendedName>
        <fullName evidence="6">DUF547 domain-containing protein</fullName>
    </recommendedName>
</protein>
<feature type="compositionally biased region" description="Polar residues" evidence="1">
    <location>
        <begin position="169"/>
        <end position="187"/>
    </location>
</feature>
<organism evidence="4 5">
    <name type="scientific">Daucus carota subsp. sativus</name>
    <name type="common">Carrot</name>
    <dbReference type="NCBI Taxonomy" id="79200"/>
    <lineage>
        <taxon>Eukaryota</taxon>
        <taxon>Viridiplantae</taxon>
        <taxon>Streptophyta</taxon>
        <taxon>Embryophyta</taxon>
        <taxon>Tracheophyta</taxon>
        <taxon>Spermatophyta</taxon>
        <taxon>Magnoliopsida</taxon>
        <taxon>eudicotyledons</taxon>
        <taxon>Gunneridae</taxon>
        <taxon>Pentapetalae</taxon>
        <taxon>asterids</taxon>
        <taxon>campanulids</taxon>
        <taxon>Apiales</taxon>
        <taxon>Apiaceae</taxon>
        <taxon>Apioideae</taxon>
        <taxon>Scandiceae</taxon>
        <taxon>Daucinae</taxon>
        <taxon>Daucus</taxon>
        <taxon>Daucus sect. Daucus</taxon>
    </lineage>
</organism>
<reference evidence="4" key="2">
    <citation type="submission" date="2022-03" db="EMBL/GenBank/DDBJ databases">
        <title>Draft title - Genomic analysis of global carrot germplasm unveils the trajectory of domestication and the origin of high carotenoid orange carrot.</title>
        <authorList>
            <person name="Iorizzo M."/>
            <person name="Ellison S."/>
            <person name="Senalik D."/>
            <person name="Macko-Podgorni A."/>
            <person name="Grzebelus D."/>
            <person name="Bostan H."/>
            <person name="Rolling W."/>
            <person name="Curaba J."/>
            <person name="Simon P."/>
        </authorList>
    </citation>
    <scope>NUCLEOTIDE SEQUENCE</scope>
    <source>
        <tissue evidence="4">Leaf</tissue>
    </source>
</reference>
<name>A0AAF0WNJ5_DAUCS</name>
<evidence type="ECO:0000259" key="3">
    <source>
        <dbReference type="Pfam" id="PF14389"/>
    </source>
</evidence>
<dbReference type="AlphaFoldDB" id="A0AAF0WNJ5"/>
<feature type="region of interest" description="Disordered" evidence="1">
    <location>
        <begin position="143"/>
        <end position="192"/>
    </location>
</feature>
<dbReference type="InterPro" id="IPR006869">
    <property type="entry name" value="DUF547"/>
</dbReference>
<sequence length="606" mass="68115">MFDMGVVSMHKRSQSFPDKSDLLGNKSDYVHETSDCSKMDMKHLQSSTSLKPKPLPNAEVRNLLRQEILQLEKRLQNQVAIRGVLEQALGYKSISNDIGNEVSIPKPATELIKEISVLELEVGHLEQYLLSLYRQAFDQQVTSTSPSMKDGGPKSPKTSAKEKSEVRSGVSTMSNMEKPSPRSTCINPQKDLNDLGGEDRLVESGVYRCRSFLAQHSTLSSQNSPLAESLGRDVRACYSQPLSMMEYGQNTASNIISLAEHLGTRISDHVPETPNKLAEDMIQCISDIYCKLADPPVLDHGLSSPTSSSSSMSAFSPKDHSGMWSPGLKKYSSLDERLDNPFHVQGLKEFSGPYSTMVEVQYIYRNDKKLAEVEHMLQNFRFLISRLEEIDPKKMTHSEKLAFWINVHNALMMHAYLAYGIPQNNVKRLFILLKAAYNIGGHIVSANLIQSSILGCRMSRPGQWLRLLLSSKSKFKSGDERQAYSIEHPEPLLHFALCSGSHSDPAVRVYTPKSIAKELEAAKDEYIRATFGVSKDHKILLPKIVESFAKDSDLCTTGIVEMIQKSLPQSVRKSIKKCQMSKSKKIIQWVPYNYNFRYLISKDLEK</sequence>
<dbReference type="PANTHER" id="PTHR23054:SF18">
    <property type="entry name" value="TERNARY COMPLEX FACTOR MIP1, LEUCINE-ZIPPER"/>
    <property type="match status" value="1"/>
</dbReference>
<evidence type="ECO:0000313" key="4">
    <source>
        <dbReference type="EMBL" id="WOG93155.1"/>
    </source>
</evidence>
<evidence type="ECO:0000313" key="5">
    <source>
        <dbReference type="Proteomes" id="UP000077755"/>
    </source>
</evidence>
<reference evidence="4" key="1">
    <citation type="journal article" date="2016" name="Nat. Genet.">
        <title>A high-quality carrot genome assembly provides new insights into carotenoid accumulation and asterid genome evolution.</title>
        <authorList>
            <person name="Iorizzo M."/>
            <person name="Ellison S."/>
            <person name="Senalik D."/>
            <person name="Zeng P."/>
            <person name="Satapoomin P."/>
            <person name="Huang J."/>
            <person name="Bowman M."/>
            <person name="Iovene M."/>
            <person name="Sanseverino W."/>
            <person name="Cavagnaro P."/>
            <person name="Yildiz M."/>
            <person name="Macko-Podgorni A."/>
            <person name="Moranska E."/>
            <person name="Grzebelus E."/>
            <person name="Grzebelus D."/>
            <person name="Ashrafi H."/>
            <person name="Zheng Z."/>
            <person name="Cheng S."/>
            <person name="Spooner D."/>
            <person name="Van Deynze A."/>
            <person name="Simon P."/>
        </authorList>
    </citation>
    <scope>NUCLEOTIDE SEQUENCE</scope>
    <source>
        <tissue evidence="4">Leaf</tissue>
    </source>
</reference>
<keyword evidence="5" id="KW-1185">Reference proteome</keyword>
<evidence type="ECO:0008006" key="6">
    <source>
        <dbReference type="Google" id="ProtNLM"/>
    </source>
</evidence>
<dbReference type="InterPro" id="IPR025757">
    <property type="entry name" value="MIP1_Leuzipper"/>
</dbReference>
<dbReference type="Pfam" id="PF14389">
    <property type="entry name" value="Lzipper-MIP1"/>
    <property type="match status" value="1"/>
</dbReference>
<proteinExistence type="predicted"/>
<dbReference type="Proteomes" id="UP000077755">
    <property type="component" value="Chromosome 3"/>
</dbReference>
<feature type="domain" description="DUF547" evidence="2">
    <location>
        <begin position="393"/>
        <end position="527"/>
    </location>
</feature>
<evidence type="ECO:0000256" key="1">
    <source>
        <dbReference type="SAM" id="MobiDB-lite"/>
    </source>
</evidence>
<dbReference type="Pfam" id="PF04784">
    <property type="entry name" value="DUF547"/>
    <property type="match status" value="1"/>
</dbReference>
<dbReference type="EMBL" id="CP093345">
    <property type="protein sequence ID" value="WOG93155.1"/>
    <property type="molecule type" value="Genomic_DNA"/>
</dbReference>
<dbReference type="PANTHER" id="PTHR23054">
    <property type="entry name" value="TERNARY COMPLEX FACTOR MIP1, LEUCINE-ZIPPER-RELATED"/>
    <property type="match status" value="1"/>
</dbReference>
<evidence type="ECO:0000259" key="2">
    <source>
        <dbReference type="Pfam" id="PF04784"/>
    </source>
</evidence>
<accession>A0AAF0WNJ5</accession>